<dbReference type="InParanoid" id="A0A3P8Z5A9"/>
<keyword evidence="5" id="KW-0297">G-protein coupled receptor</keyword>
<keyword evidence="3 9" id="KW-0812">Transmembrane</keyword>
<evidence type="ECO:0000313" key="11">
    <source>
        <dbReference type="Ensembl" id="ENSELUP00000023668.2"/>
    </source>
</evidence>
<dbReference type="OMA" id="GPMLSMI"/>
<feature type="transmembrane region" description="Helical" evidence="9">
    <location>
        <begin position="146"/>
        <end position="170"/>
    </location>
</feature>
<feature type="transmembrane region" description="Helical" evidence="9">
    <location>
        <begin position="236"/>
        <end position="254"/>
    </location>
</feature>
<dbReference type="PANTHER" id="PTHR24231">
    <property type="entry name" value="PURINOCEPTOR-RELATED G-PROTEIN COUPLED RECEPTOR"/>
    <property type="match status" value="1"/>
</dbReference>
<dbReference type="Gene3D" id="1.20.1070.10">
    <property type="entry name" value="Rhodopsin 7-helix transmembrane proteins"/>
    <property type="match status" value="1"/>
</dbReference>
<dbReference type="PANTHER" id="PTHR24231:SF15">
    <property type="entry name" value="2-OXOGLUTARATE RECEPTOR 1"/>
    <property type="match status" value="1"/>
</dbReference>
<protein>
    <recommendedName>
        <fullName evidence="10">G-protein coupled receptors family 1 profile domain-containing protein</fullName>
    </recommendedName>
</protein>
<sequence>MSTHSPTMSSNIYNSNKSSLNPAVVEVALKRYYLPTMYAVIFAVGLLGNITAIGIYLAKLRPWKSNSIIMVNLASADLLYVLSLPFLVFYYGSGGKWTLGNFMCRLVRFGFYFNLYGSILFLTCLSVFRYVAVVHPHRVAHLQEKTWGIVACVAVWSIIAVEITPMLAIITVENQTCLDFASSNQVDVVWWYSWVLTVLGYLLPLVVVVVCYASIMWELAKGPFTKSPCKTRARRLTVLILVVFVVCFLPYHILRAMRIHTRNSMSEHLVNAAYIVSRPVAGLNSFFNLMLYTLAGENFQQAFISLLPWKAWKASAMTHLMDVNSRPSYTDSARSTAATDLATNKQ</sequence>
<keyword evidence="12" id="KW-1185">Reference proteome</keyword>
<reference evidence="11" key="4">
    <citation type="submission" date="2025-09" db="UniProtKB">
        <authorList>
            <consortium name="Ensembl"/>
        </authorList>
    </citation>
    <scope>IDENTIFICATION</scope>
</reference>
<evidence type="ECO:0000256" key="1">
    <source>
        <dbReference type="ARBA" id="ARBA00004651"/>
    </source>
</evidence>
<dbReference type="PRINTS" id="PR00237">
    <property type="entry name" value="GPCRRHODOPSN"/>
</dbReference>
<dbReference type="GO" id="GO:0004930">
    <property type="term" value="F:G protein-coupled receptor activity"/>
    <property type="evidence" value="ECO:0007669"/>
    <property type="project" value="UniProtKB-KW"/>
</dbReference>
<evidence type="ECO:0000256" key="6">
    <source>
        <dbReference type="ARBA" id="ARBA00023136"/>
    </source>
</evidence>
<evidence type="ECO:0000256" key="8">
    <source>
        <dbReference type="ARBA" id="ARBA00023224"/>
    </source>
</evidence>
<keyword evidence="7" id="KW-0675">Receptor</keyword>
<evidence type="ECO:0000256" key="2">
    <source>
        <dbReference type="ARBA" id="ARBA00022475"/>
    </source>
</evidence>
<keyword evidence="8" id="KW-0807">Transducer</keyword>
<evidence type="ECO:0000313" key="12">
    <source>
        <dbReference type="Proteomes" id="UP000265140"/>
    </source>
</evidence>
<dbReference type="GeneTree" id="ENSGT01030000234621"/>
<feature type="domain" description="G-protein coupled receptors family 1 profile" evidence="10">
    <location>
        <begin position="48"/>
        <end position="292"/>
    </location>
</feature>
<evidence type="ECO:0000259" key="10">
    <source>
        <dbReference type="PROSITE" id="PS50262"/>
    </source>
</evidence>
<evidence type="ECO:0000256" key="4">
    <source>
        <dbReference type="ARBA" id="ARBA00022989"/>
    </source>
</evidence>
<feature type="transmembrane region" description="Helical" evidence="9">
    <location>
        <begin position="69"/>
        <end position="91"/>
    </location>
</feature>
<dbReference type="Bgee" id="ENSELUG00000022492">
    <property type="expression patterns" value="Expressed in pharyngeal gill and 1 other cell type or tissue"/>
</dbReference>
<dbReference type="OrthoDB" id="5967390at2759"/>
<comment type="subcellular location">
    <subcellularLocation>
        <location evidence="1">Cell membrane</location>
        <topology evidence="1">Multi-pass membrane protein</topology>
    </subcellularLocation>
</comment>
<dbReference type="PRINTS" id="PR01157">
    <property type="entry name" value="P2YPURNOCPTR"/>
</dbReference>
<dbReference type="PROSITE" id="PS50262">
    <property type="entry name" value="G_PROTEIN_RECEP_F1_2"/>
    <property type="match status" value="1"/>
</dbReference>
<name>A0A3P8Z5A9_ESOLU</name>
<evidence type="ECO:0000256" key="3">
    <source>
        <dbReference type="ARBA" id="ARBA00022692"/>
    </source>
</evidence>
<reference evidence="12" key="1">
    <citation type="journal article" date="2014" name="PLoS ONE">
        <title>The genome and linkage map of the northern pike (Esox lucius): conserved synteny revealed between the salmonid sister group and the Neoteleostei.</title>
        <authorList>
            <person name="Rondeau E.B."/>
            <person name="Minkley D.R."/>
            <person name="Leong J.S."/>
            <person name="Messmer A.M."/>
            <person name="Jantzen J.R."/>
            <person name="von Schalburg K.R."/>
            <person name="Lemon C."/>
            <person name="Bird N.H."/>
            <person name="Koop B.F."/>
        </authorList>
    </citation>
    <scope>NUCLEOTIDE SEQUENCE</scope>
</reference>
<evidence type="ECO:0000256" key="7">
    <source>
        <dbReference type="ARBA" id="ARBA00023170"/>
    </source>
</evidence>
<dbReference type="Proteomes" id="UP000265140">
    <property type="component" value="Chromosome 22"/>
</dbReference>
<keyword evidence="4 9" id="KW-1133">Transmembrane helix</keyword>
<dbReference type="FunCoup" id="A0A3P8Z5A9">
    <property type="interactions" value="427"/>
</dbReference>
<dbReference type="Pfam" id="PF00001">
    <property type="entry name" value="7tm_1"/>
    <property type="match status" value="1"/>
</dbReference>
<dbReference type="InterPro" id="IPR000276">
    <property type="entry name" value="GPCR_Rhodpsn"/>
</dbReference>
<feature type="transmembrane region" description="Helical" evidence="9">
    <location>
        <begin position="111"/>
        <end position="134"/>
    </location>
</feature>
<feature type="transmembrane region" description="Helical" evidence="9">
    <location>
        <begin position="190"/>
        <end position="215"/>
    </location>
</feature>
<dbReference type="GO" id="GO:0005886">
    <property type="term" value="C:plasma membrane"/>
    <property type="evidence" value="ECO:0007669"/>
    <property type="project" value="UniProtKB-SubCell"/>
</dbReference>
<keyword evidence="2" id="KW-1003">Cell membrane</keyword>
<proteinExistence type="predicted"/>
<reference evidence="11" key="3">
    <citation type="submission" date="2025-08" db="UniProtKB">
        <authorList>
            <consortium name="Ensembl"/>
        </authorList>
    </citation>
    <scope>IDENTIFICATION</scope>
</reference>
<accession>A0A3P8Z5A9</accession>
<gene>
    <name evidence="11" type="primary">OXGR1</name>
</gene>
<dbReference type="SUPFAM" id="SSF81321">
    <property type="entry name" value="Family A G protein-coupled receptor-like"/>
    <property type="match status" value="1"/>
</dbReference>
<organism evidence="11 12">
    <name type="scientific">Esox lucius</name>
    <name type="common">Northern pike</name>
    <dbReference type="NCBI Taxonomy" id="8010"/>
    <lineage>
        <taxon>Eukaryota</taxon>
        <taxon>Metazoa</taxon>
        <taxon>Chordata</taxon>
        <taxon>Craniata</taxon>
        <taxon>Vertebrata</taxon>
        <taxon>Euteleostomi</taxon>
        <taxon>Actinopterygii</taxon>
        <taxon>Neopterygii</taxon>
        <taxon>Teleostei</taxon>
        <taxon>Protacanthopterygii</taxon>
        <taxon>Esociformes</taxon>
        <taxon>Esocidae</taxon>
        <taxon>Esox</taxon>
    </lineage>
</organism>
<dbReference type="Ensembl" id="ENSELUT00000042791.3">
    <property type="protein sequence ID" value="ENSELUP00000023668.2"/>
    <property type="gene ID" value="ENSELUG00000022492.3"/>
</dbReference>
<dbReference type="STRING" id="8010.ENSELUP00000023668"/>
<reference evidence="11" key="2">
    <citation type="submission" date="2020-02" db="EMBL/GenBank/DDBJ databases">
        <title>Esox lucius (northern pike) genome, fEsoLuc1, primary haplotype.</title>
        <authorList>
            <person name="Myers G."/>
            <person name="Karagic N."/>
            <person name="Meyer A."/>
            <person name="Pippel M."/>
            <person name="Reichard M."/>
            <person name="Winkler S."/>
            <person name="Tracey A."/>
            <person name="Sims Y."/>
            <person name="Howe K."/>
            <person name="Rhie A."/>
            <person name="Formenti G."/>
            <person name="Durbin R."/>
            <person name="Fedrigo O."/>
            <person name="Jarvis E.D."/>
        </authorList>
    </citation>
    <scope>NUCLEOTIDE SEQUENCE [LARGE SCALE GENOMIC DNA]</scope>
</reference>
<dbReference type="InterPro" id="IPR017452">
    <property type="entry name" value="GPCR_Rhodpsn_7TM"/>
</dbReference>
<evidence type="ECO:0000256" key="9">
    <source>
        <dbReference type="SAM" id="Phobius"/>
    </source>
</evidence>
<keyword evidence="6 9" id="KW-0472">Membrane</keyword>
<evidence type="ECO:0000256" key="5">
    <source>
        <dbReference type="ARBA" id="ARBA00023040"/>
    </source>
</evidence>
<feature type="transmembrane region" description="Helical" evidence="9">
    <location>
        <begin position="37"/>
        <end position="57"/>
    </location>
</feature>
<dbReference type="AlphaFoldDB" id="A0A3P8Z5A9"/>